<dbReference type="HOGENOM" id="CLU_050509_0_0_1"/>
<evidence type="ECO:0000313" key="1">
    <source>
        <dbReference type="EMBL" id="EXJ76267.1"/>
    </source>
</evidence>
<sequence length="372" mass="40955">MTERTTPYKIAIFGPGDAGCIVIREATRLPEFQVVGALVFSEKKGGIDIGTLAGTEKPIGVKTTGDFDEFLKIDCDVVVHTALDAPFLNPLADFVRLLEAGKNVVTSHPYSYLPARDPAFGEAIKSACKKGKATFYATGLNPDLMTQRVVPLLTGLSNDITRIQLEEYFNCQDQSNASNLQVIGIGGAISETIDDNSPAIWYQKHYNYQMIYHVCREFGVKIDRIEAVKECIPAPEDVVRPVLTVKKGQTALISYTSTGYVDNEPFISIKITYFFGQAMKPVHLDQDNVYIITIEGRPSSRTVLSLRPSYLTDTQSIKGEPAAPAYVTFAVALLQAVPMVAEAPQGFKSPDVPPVHWKKDQRNHVASCYQEI</sequence>
<protein>
    <submittedName>
        <fullName evidence="1">Uncharacterized protein</fullName>
    </submittedName>
</protein>
<proteinExistence type="predicted"/>
<dbReference type="OrthoDB" id="4993037at2759"/>
<dbReference type="CDD" id="cd24146">
    <property type="entry name" value="nat-AmDH_N_like"/>
    <property type="match status" value="1"/>
</dbReference>
<dbReference type="RefSeq" id="XP_007739584.1">
    <property type="nucleotide sequence ID" value="XM_007741394.1"/>
</dbReference>
<dbReference type="Gene3D" id="3.40.50.720">
    <property type="entry name" value="NAD(P)-binding Rossmann-like Domain"/>
    <property type="match status" value="1"/>
</dbReference>
<keyword evidence="2" id="KW-1185">Reference proteome</keyword>
<dbReference type="InterPro" id="IPR036291">
    <property type="entry name" value="NAD(P)-bd_dom_sf"/>
</dbReference>
<comment type="caution">
    <text evidence="1">The sequence shown here is derived from an EMBL/GenBank/DDBJ whole genome shotgun (WGS) entry which is preliminary data.</text>
</comment>
<dbReference type="GeneID" id="19185511"/>
<evidence type="ECO:0000313" key="2">
    <source>
        <dbReference type="Proteomes" id="UP000019471"/>
    </source>
</evidence>
<reference evidence="1 2" key="1">
    <citation type="submission" date="2013-03" db="EMBL/GenBank/DDBJ databases">
        <title>The Genome Sequence of Cladophialophora psammophila CBS 110553.</title>
        <authorList>
            <consortium name="The Broad Institute Genomics Platform"/>
            <person name="Cuomo C."/>
            <person name="de Hoog S."/>
            <person name="Gorbushina A."/>
            <person name="Walker B."/>
            <person name="Young S.K."/>
            <person name="Zeng Q."/>
            <person name="Gargeya S."/>
            <person name="Fitzgerald M."/>
            <person name="Haas B."/>
            <person name="Abouelleil A."/>
            <person name="Allen A.W."/>
            <person name="Alvarado L."/>
            <person name="Arachchi H.M."/>
            <person name="Berlin A.M."/>
            <person name="Chapman S.B."/>
            <person name="Gainer-Dewar J."/>
            <person name="Goldberg J."/>
            <person name="Griggs A."/>
            <person name="Gujja S."/>
            <person name="Hansen M."/>
            <person name="Howarth C."/>
            <person name="Imamovic A."/>
            <person name="Ireland A."/>
            <person name="Larimer J."/>
            <person name="McCowan C."/>
            <person name="Murphy C."/>
            <person name="Pearson M."/>
            <person name="Poon T.W."/>
            <person name="Priest M."/>
            <person name="Roberts A."/>
            <person name="Saif S."/>
            <person name="Shea T."/>
            <person name="Sisk P."/>
            <person name="Sykes S."/>
            <person name="Wortman J."/>
            <person name="Nusbaum C."/>
            <person name="Birren B."/>
        </authorList>
    </citation>
    <scope>NUCLEOTIDE SEQUENCE [LARGE SCALE GENOMIC DNA]</scope>
    <source>
        <strain evidence="1 2">CBS 110553</strain>
    </source>
</reference>
<accession>W9X716</accession>
<dbReference type="SUPFAM" id="SSF51735">
    <property type="entry name" value="NAD(P)-binding Rossmann-fold domains"/>
    <property type="match status" value="1"/>
</dbReference>
<dbReference type="AlphaFoldDB" id="W9X716"/>
<organism evidence="1 2">
    <name type="scientific">Cladophialophora psammophila CBS 110553</name>
    <dbReference type="NCBI Taxonomy" id="1182543"/>
    <lineage>
        <taxon>Eukaryota</taxon>
        <taxon>Fungi</taxon>
        <taxon>Dikarya</taxon>
        <taxon>Ascomycota</taxon>
        <taxon>Pezizomycotina</taxon>
        <taxon>Eurotiomycetes</taxon>
        <taxon>Chaetothyriomycetidae</taxon>
        <taxon>Chaetothyriales</taxon>
        <taxon>Herpotrichiellaceae</taxon>
        <taxon>Cladophialophora</taxon>
    </lineage>
</organism>
<dbReference type="EMBL" id="AMGX01000001">
    <property type="protein sequence ID" value="EXJ76267.1"/>
    <property type="molecule type" value="Genomic_DNA"/>
</dbReference>
<name>W9X716_9EURO</name>
<gene>
    <name evidence="1" type="ORF">A1O5_00775</name>
</gene>
<dbReference type="Proteomes" id="UP000019471">
    <property type="component" value="Unassembled WGS sequence"/>
</dbReference>